<dbReference type="Gene3D" id="3.40.50.1110">
    <property type="entry name" value="SGNH hydrolase"/>
    <property type="match status" value="1"/>
</dbReference>
<organism evidence="3 4">
    <name type="scientific">Caenorhabditis bovis</name>
    <dbReference type="NCBI Taxonomy" id="2654633"/>
    <lineage>
        <taxon>Eukaryota</taxon>
        <taxon>Metazoa</taxon>
        <taxon>Ecdysozoa</taxon>
        <taxon>Nematoda</taxon>
        <taxon>Chromadorea</taxon>
        <taxon>Rhabditida</taxon>
        <taxon>Rhabditina</taxon>
        <taxon>Rhabditomorpha</taxon>
        <taxon>Rhabditoidea</taxon>
        <taxon>Rhabditidae</taxon>
        <taxon>Peloderinae</taxon>
        <taxon>Caenorhabditis</taxon>
    </lineage>
</organism>
<gene>
    <name evidence="3" type="ORF">CBOVIS_LOCUS12096</name>
</gene>
<evidence type="ECO:0000313" key="3">
    <source>
        <dbReference type="EMBL" id="CAB3410589.1"/>
    </source>
</evidence>
<keyword evidence="4" id="KW-1185">Reference proteome</keyword>
<dbReference type="OrthoDB" id="9975373at2759"/>
<name>A0A8S1FEQ8_9PELO</name>
<reference evidence="3 4" key="1">
    <citation type="submission" date="2020-04" db="EMBL/GenBank/DDBJ databases">
        <authorList>
            <person name="Laetsch R D."/>
            <person name="Stevens L."/>
            <person name="Kumar S."/>
            <person name="Blaxter L. M."/>
        </authorList>
    </citation>
    <scope>NUCLEOTIDE SEQUENCE [LARGE SCALE GENOMIC DNA]</scope>
</reference>
<evidence type="ECO:0000313" key="4">
    <source>
        <dbReference type="Proteomes" id="UP000494206"/>
    </source>
</evidence>
<dbReference type="PANTHER" id="PTHR14469:SF0">
    <property type="entry name" value="FAMILY WITH SEQUENCE SIMILARITY 113"/>
    <property type="match status" value="1"/>
</dbReference>
<dbReference type="EMBL" id="CADEPM010000011">
    <property type="protein sequence ID" value="CAB3410589.1"/>
    <property type="molecule type" value="Genomic_DNA"/>
</dbReference>
<dbReference type="GO" id="GO:0016788">
    <property type="term" value="F:hydrolase activity, acting on ester bonds"/>
    <property type="evidence" value="ECO:0007669"/>
    <property type="project" value="InterPro"/>
</dbReference>
<dbReference type="PANTHER" id="PTHR14469">
    <property type="entry name" value="SARCOMA ANTIGEN NY-SAR-23"/>
    <property type="match status" value="1"/>
</dbReference>
<dbReference type="InterPro" id="IPR036514">
    <property type="entry name" value="SGNH_hydro_sf"/>
</dbReference>
<dbReference type="InterPro" id="IPR001087">
    <property type="entry name" value="GDSL"/>
</dbReference>
<dbReference type="Pfam" id="PF00657">
    <property type="entry name" value="Lipase_GDSL"/>
    <property type="match status" value="1"/>
</dbReference>
<sequence>MENLRITARLVPDRPGVIPEDEFRHMMPRVPGVSYQNLVKPYFPYTPQIARSLLLNKHVMFIGDSLTRALYKDLLALLQTGDLLSPEDLRTPNEETFLGDRQIDILPLEKNRVFRQSREFQTGNYLIQYHFTSRAFRVELEKVMLAMVESGEKPDIVVMNSAIWDVSRFECSMFKNATKEDIEMETMEEYEKRVAMICRRMRVILPPDAIFIWVLMPLNSENEREHGFLSTNRLPYNEIRMRLLEANNVAASIVREAGFDVLDLSFYFRHISLETHRVNDGVHWNEYGTRFMTELVLGHIACALGVEEAVWKHMGPYVRQVMENRDAFRCEIKKFLDDSNAKEHWVEQFQRNLRKEAFNSMDDATRIRLGSLITCMRMALMVGRSSREYHDMKIRRDPEANELYKFNLEELEDIQKIFVRIDHDKFDGYPLQMMDESTDRKRRRRSLSEDVENRDRPDRIRPAESPEYWSRAPSPPPRQKLRARRRDVH</sequence>
<proteinExistence type="inferred from homology"/>
<feature type="compositionally biased region" description="Basic residues" evidence="2">
    <location>
        <begin position="479"/>
        <end position="489"/>
    </location>
</feature>
<accession>A0A8S1FEQ8</accession>
<comment type="caution">
    <text evidence="3">The sequence shown here is derived from an EMBL/GenBank/DDBJ whole genome shotgun (WGS) entry which is preliminary data.</text>
</comment>
<feature type="region of interest" description="Disordered" evidence="2">
    <location>
        <begin position="430"/>
        <end position="489"/>
    </location>
</feature>
<feature type="compositionally biased region" description="Basic and acidic residues" evidence="2">
    <location>
        <begin position="446"/>
        <end position="464"/>
    </location>
</feature>
<dbReference type="SUPFAM" id="SSF52266">
    <property type="entry name" value="SGNH hydrolase"/>
    <property type="match status" value="1"/>
</dbReference>
<comment type="similarity">
    <text evidence="1">Belongs to the PC-esterase family.</text>
</comment>
<dbReference type="Proteomes" id="UP000494206">
    <property type="component" value="Unassembled WGS sequence"/>
</dbReference>
<protein>
    <submittedName>
        <fullName evidence="3">Uncharacterized protein</fullName>
    </submittedName>
</protein>
<evidence type="ECO:0000256" key="2">
    <source>
        <dbReference type="SAM" id="MobiDB-lite"/>
    </source>
</evidence>
<evidence type="ECO:0000256" key="1">
    <source>
        <dbReference type="ARBA" id="ARBA00037957"/>
    </source>
</evidence>
<dbReference type="AlphaFoldDB" id="A0A8S1FEQ8"/>